<comment type="caution">
    <text evidence="3">The sequence shown here is derived from an EMBL/GenBank/DDBJ whole genome shotgun (WGS) entry which is preliminary data.</text>
</comment>
<dbReference type="SUPFAM" id="SSF52075">
    <property type="entry name" value="Outer arm dynein light chain 1"/>
    <property type="match status" value="1"/>
</dbReference>
<dbReference type="EMBL" id="JAHLQT010017414">
    <property type="protein sequence ID" value="KAG7169308.1"/>
    <property type="molecule type" value="Genomic_DNA"/>
</dbReference>
<proteinExistence type="predicted"/>
<name>A0A8J5K7Z4_HOMAM</name>
<dbReference type="PANTHER" id="PTHR48051">
    <property type="match status" value="1"/>
</dbReference>
<reference evidence="3" key="1">
    <citation type="journal article" date="2021" name="Sci. Adv.">
        <title>The American lobster genome reveals insights on longevity, neural, and immune adaptations.</title>
        <authorList>
            <person name="Polinski J.M."/>
            <person name="Zimin A.V."/>
            <person name="Clark K.F."/>
            <person name="Kohn A.B."/>
            <person name="Sadowski N."/>
            <person name="Timp W."/>
            <person name="Ptitsyn A."/>
            <person name="Khanna P."/>
            <person name="Romanova D.Y."/>
            <person name="Williams P."/>
            <person name="Greenwood S.J."/>
            <person name="Moroz L.L."/>
            <person name="Walt D.R."/>
            <person name="Bodnar A.G."/>
        </authorList>
    </citation>
    <scope>NUCLEOTIDE SEQUENCE</scope>
    <source>
        <strain evidence="3">GMGI-L3</strain>
    </source>
</reference>
<sequence>MSGDSLSNRPSTDEFSDEQRKELLREVRCQTNLHWNYRHLKSLPSELLEEGQHVEQIYLKCNLLMSLPNNLGCLSRLAYCYLNGNDLRSLPDSIELCGLQSLSILMLSGNNLLHLPEAISGLIGLQGLYVDHNQLRELPRSIAALPILTRISCCCNPLTHLPAVPFISRPTIFFDNNPEMSYLPFSLLRQLRSGETWNPVVIQTCRCFQEKVVINNTVLISLSGPVKNDHPHSLVLPSQITTITSSEKGSPVLPSLRELCLRYIWNEKENSKDDIQRRKTRKQFFVLTSDFLPLSLCDILEVGPVAYCDTPSCKMPIFTFASIKVVTVTVTAMMHVKGSVVPAVMYFCCDTCAQQYSQNIHWMMDEFSVWLCGKLDTACSIELI</sequence>
<dbReference type="InterPro" id="IPR003591">
    <property type="entry name" value="Leu-rich_rpt_typical-subtyp"/>
</dbReference>
<keyword evidence="4" id="KW-1185">Reference proteome</keyword>
<accession>A0A8J5K7Z4</accession>
<dbReference type="InterPro" id="IPR050216">
    <property type="entry name" value="LRR_domain-containing"/>
</dbReference>
<keyword evidence="1" id="KW-0433">Leucine-rich repeat</keyword>
<dbReference type="PANTHER" id="PTHR48051:SF1">
    <property type="entry name" value="RAS SUPPRESSOR PROTEIN 1"/>
    <property type="match status" value="1"/>
</dbReference>
<organism evidence="3 4">
    <name type="scientific">Homarus americanus</name>
    <name type="common">American lobster</name>
    <dbReference type="NCBI Taxonomy" id="6706"/>
    <lineage>
        <taxon>Eukaryota</taxon>
        <taxon>Metazoa</taxon>
        <taxon>Ecdysozoa</taxon>
        <taxon>Arthropoda</taxon>
        <taxon>Crustacea</taxon>
        <taxon>Multicrustacea</taxon>
        <taxon>Malacostraca</taxon>
        <taxon>Eumalacostraca</taxon>
        <taxon>Eucarida</taxon>
        <taxon>Decapoda</taxon>
        <taxon>Pleocyemata</taxon>
        <taxon>Astacidea</taxon>
        <taxon>Nephropoidea</taxon>
        <taxon>Nephropidae</taxon>
        <taxon>Homarus</taxon>
    </lineage>
</organism>
<gene>
    <name evidence="3" type="primary">Lrrc28-L</name>
    <name evidence="3" type="ORF">Hamer_G021714</name>
</gene>
<dbReference type="GO" id="GO:0005737">
    <property type="term" value="C:cytoplasm"/>
    <property type="evidence" value="ECO:0007669"/>
    <property type="project" value="TreeGrafter"/>
</dbReference>
<evidence type="ECO:0000313" key="3">
    <source>
        <dbReference type="EMBL" id="KAG7169308.1"/>
    </source>
</evidence>
<dbReference type="Gene3D" id="3.80.10.10">
    <property type="entry name" value="Ribonuclease Inhibitor"/>
    <property type="match status" value="1"/>
</dbReference>
<dbReference type="Proteomes" id="UP000747542">
    <property type="component" value="Unassembled WGS sequence"/>
</dbReference>
<dbReference type="AlphaFoldDB" id="A0A8J5K7Z4"/>
<protein>
    <submittedName>
        <fullName evidence="3">Leucine-rich repeat-containing protein 28-like</fullName>
    </submittedName>
</protein>
<evidence type="ECO:0000256" key="1">
    <source>
        <dbReference type="ARBA" id="ARBA00022614"/>
    </source>
</evidence>
<dbReference type="InterPro" id="IPR032675">
    <property type="entry name" value="LRR_dom_sf"/>
</dbReference>
<keyword evidence="2" id="KW-0677">Repeat</keyword>
<dbReference type="SMART" id="SM00369">
    <property type="entry name" value="LRR_TYP"/>
    <property type="match status" value="3"/>
</dbReference>
<evidence type="ECO:0000313" key="4">
    <source>
        <dbReference type="Proteomes" id="UP000747542"/>
    </source>
</evidence>
<evidence type="ECO:0000256" key="2">
    <source>
        <dbReference type="ARBA" id="ARBA00022737"/>
    </source>
</evidence>